<evidence type="ECO:0000256" key="2">
    <source>
        <dbReference type="ARBA" id="ARBA00004170"/>
    </source>
</evidence>
<reference evidence="10" key="1">
    <citation type="submission" date="2022-09" db="EMBL/GenBank/DDBJ databases">
        <title>Novosphingobium sp. Nov., a polycyclic aromatic hydrocarbon-degrading bacterium isolated form mangrove sediments in HongKong.</title>
        <authorList>
            <person name="Hu Z."/>
        </authorList>
    </citation>
    <scope>NUCLEOTIDE SEQUENCE</scope>
    <source>
        <strain evidence="10">HK4-1</strain>
    </source>
</reference>
<evidence type="ECO:0000313" key="10">
    <source>
        <dbReference type="EMBL" id="MCT2398451.1"/>
    </source>
</evidence>
<dbReference type="RefSeq" id="WP_260043596.1">
    <property type="nucleotide sequence ID" value="NZ_JANZXA010000001.1"/>
</dbReference>
<organism evidence="10 11">
    <name type="scientific">Novosphingobium mangrovi</name>
    <name type="common">ex Huang et al. 2023</name>
    <dbReference type="NCBI Taxonomy" id="2976432"/>
    <lineage>
        <taxon>Bacteria</taxon>
        <taxon>Pseudomonadati</taxon>
        <taxon>Pseudomonadota</taxon>
        <taxon>Alphaproteobacteria</taxon>
        <taxon>Sphingomonadales</taxon>
        <taxon>Sphingomonadaceae</taxon>
        <taxon>Novosphingobium</taxon>
    </lineage>
</organism>
<dbReference type="PANTHER" id="PTHR11693:SF22">
    <property type="entry name" value="ATP SYNTHASE SUBUNIT GAMMA, MITOCHONDRIAL"/>
    <property type="match status" value="1"/>
</dbReference>
<evidence type="ECO:0000256" key="8">
    <source>
        <dbReference type="ARBA" id="ARBA00023196"/>
    </source>
</evidence>
<keyword evidence="6" id="KW-0406">Ion transport</keyword>
<accession>A0ABT2I0X2</accession>
<evidence type="ECO:0000256" key="7">
    <source>
        <dbReference type="ARBA" id="ARBA00023136"/>
    </source>
</evidence>
<comment type="function">
    <text evidence="1">Produces ATP from ADP in the presence of a proton gradient across the membrane. The gamma chain is believed to be important in regulating ATPase activity and the flow of protons through the CF(0) complex.</text>
</comment>
<dbReference type="EMBL" id="JANZXA010000001">
    <property type="protein sequence ID" value="MCT2398451.1"/>
    <property type="molecule type" value="Genomic_DNA"/>
</dbReference>
<dbReference type="PRINTS" id="PR00126">
    <property type="entry name" value="ATPASEGAMMA"/>
</dbReference>
<dbReference type="InterPro" id="IPR000131">
    <property type="entry name" value="ATP_synth_F1_gsu"/>
</dbReference>
<gene>
    <name evidence="10" type="ORF">NZK81_02710</name>
</gene>
<evidence type="ECO:0000256" key="4">
    <source>
        <dbReference type="ARBA" id="ARBA00022448"/>
    </source>
</evidence>
<name>A0ABT2I0X2_9SPHN</name>
<evidence type="ECO:0000256" key="6">
    <source>
        <dbReference type="ARBA" id="ARBA00023065"/>
    </source>
</evidence>
<dbReference type="Gene3D" id="1.10.287.80">
    <property type="entry name" value="ATP synthase, gamma subunit, helix hairpin domain"/>
    <property type="match status" value="1"/>
</dbReference>
<dbReference type="Pfam" id="PF00231">
    <property type="entry name" value="ATP-synt"/>
    <property type="match status" value="1"/>
</dbReference>
<dbReference type="PANTHER" id="PTHR11693">
    <property type="entry name" value="ATP SYNTHASE GAMMA CHAIN"/>
    <property type="match status" value="1"/>
</dbReference>
<evidence type="ECO:0000313" key="11">
    <source>
        <dbReference type="Proteomes" id="UP001165583"/>
    </source>
</evidence>
<evidence type="ECO:0000256" key="3">
    <source>
        <dbReference type="ARBA" id="ARBA00007681"/>
    </source>
</evidence>
<keyword evidence="8" id="KW-0139">CF(1)</keyword>
<sequence>MAERLSDVEARIDSVRQLSMVISAMRGIASVRSHEASARLPGIRDYADTIGSAIAQALALFKGADIAPDADGEASGRLLVLALCAEQGFVGAFNTHILDAVQALIDAAGADRSDILMVGTRGIAAARERGLEPAESMVMTGHADQLTALANRLADRLFARLQGGAVSRVVIVGAQPPEARKTTDTVVPQTLIPFDFARFPATNRAQAPLVHLPAPILLERLTNEYVFAQLCEALTLSYAAENEARMRAMIAARENVARKVDELTATARRLRQEQITEELIELASAVKE</sequence>
<comment type="similarity">
    <text evidence="3">Belongs to the ATPase gamma chain family.</text>
</comment>
<proteinExistence type="inferred from homology"/>
<protein>
    <submittedName>
        <fullName evidence="10">F0F1 ATP synthase subunit gamma</fullName>
    </submittedName>
</protein>
<dbReference type="Proteomes" id="UP001165583">
    <property type="component" value="Unassembled WGS sequence"/>
</dbReference>
<dbReference type="Gene3D" id="3.40.1380.10">
    <property type="match status" value="1"/>
</dbReference>
<dbReference type="InterPro" id="IPR035968">
    <property type="entry name" value="ATP_synth_F1_ATPase_gsu"/>
</dbReference>
<keyword evidence="11" id="KW-1185">Reference proteome</keyword>
<keyword evidence="4" id="KW-0813">Transport</keyword>
<evidence type="ECO:0000256" key="1">
    <source>
        <dbReference type="ARBA" id="ARBA00003456"/>
    </source>
</evidence>
<evidence type="ECO:0000256" key="5">
    <source>
        <dbReference type="ARBA" id="ARBA00022781"/>
    </source>
</evidence>
<comment type="caution">
    <text evidence="10">The sequence shown here is derived from an EMBL/GenBank/DDBJ whole genome shotgun (WGS) entry which is preliminary data.</text>
</comment>
<keyword evidence="9" id="KW-0066">ATP synthesis</keyword>
<evidence type="ECO:0000256" key="9">
    <source>
        <dbReference type="ARBA" id="ARBA00023310"/>
    </source>
</evidence>
<dbReference type="SUPFAM" id="SSF52943">
    <property type="entry name" value="ATP synthase (F1-ATPase), gamma subunit"/>
    <property type="match status" value="1"/>
</dbReference>
<keyword evidence="7" id="KW-0472">Membrane</keyword>
<comment type="subcellular location">
    <subcellularLocation>
        <location evidence="2">Membrane</location>
        <topology evidence="2">Peripheral membrane protein</topology>
    </subcellularLocation>
</comment>
<keyword evidence="5" id="KW-0375">Hydrogen ion transport</keyword>